<sequence>MSESISARIALLCSSSVDGRGRSRNSDRYGYTLIEVLVAVSVVGMVIALLLPAVSAARESARRARCVSNLKQIVTALHSYHDFHGSFPAGRFLSHDARYLAFGVPCAGPTDRSYLVSILANIEQEVVYNSVNFEVSIFSNENSTIHSVTAGTFSCPSDPDSMYPRSGDPFKRLPNVDSSQPNWRSLSRTSYAGFLGIHGLWALPDANRDCRVDPVAIAMANGCITDVAPVSFGNITDGLSNTIVVAEKSTTILQELDVPHFPDLREQIGWWFSGQLGDTLLVGSYPPNAHNAVHSPNKDLWTLSASSLHRGGVNVAFADGSIRFISEKIQSSPLEPMFGAPIIDSPPGVWQKLISRNDGEFVTDY</sequence>
<feature type="domain" description="DUF1559" evidence="2">
    <location>
        <begin position="56"/>
        <end position="330"/>
    </location>
</feature>
<protein>
    <submittedName>
        <fullName evidence="3">DUF1559 domain-containing protein</fullName>
    </submittedName>
</protein>
<reference evidence="3 4" key="1">
    <citation type="submission" date="2018-12" db="EMBL/GenBank/DDBJ databases">
        <authorList>
            <person name="Toschakov S.V."/>
        </authorList>
    </citation>
    <scope>NUCLEOTIDE SEQUENCE [LARGE SCALE GENOMIC DNA]</scope>
    <source>
        <strain evidence="3 4">GM2012</strain>
    </source>
</reference>
<accession>A0A432MNW6</accession>
<dbReference type="AlphaFoldDB" id="A0A432MNW6"/>
<dbReference type="Pfam" id="PF07596">
    <property type="entry name" value="SBP_bac_10"/>
    <property type="match status" value="1"/>
</dbReference>
<dbReference type="Proteomes" id="UP000280296">
    <property type="component" value="Unassembled WGS sequence"/>
</dbReference>
<keyword evidence="1" id="KW-1133">Transmembrane helix</keyword>
<dbReference type="InterPro" id="IPR011453">
    <property type="entry name" value="DUF1559"/>
</dbReference>
<dbReference type="InterPro" id="IPR027558">
    <property type="entry name" value="Pre_pil_HX9DG_C"/>
</dbReference>
<feature type="transmembrane region" description="Helical" evidence="1">
    <location>
        <begin position="29"/>
        <end position="54"/>
    </location>
</feature>
<keyword evidence="1" id="KW-0472">Membrane</keyword>
<reference evidence="3 4" key="2">
    <citation type="submission" date="2019-01" db="EMBL/GenBank/DDBJ databases">
        <title>Tautonia sociabilis, a novel thermotolerant planctomycete of Isosphaeraceae family, isolated from a 4000 m deep subterranean habitat.</title>
        <authorList>
            <person name="Kovaleva O.L."/>
            <person name="Elcheninov A.G."/>
            <person name="Van Heerden E."/>
            <person name="Toshchakov S.V."/>
            <person name="Novikov A."/>
            <person name="Bonch-Osmolovskaya E.A."/>
            <person name="Kublanov I.V."/>
        </authorList>
    </citation>
    <scope>NUCLEOTIDE SEQUENCE [LARGE SCALE GENOMIC DNA]</scope>
    <source>
        <strain evidence="3 4">GM2012</strain>
    </source>
</reference>
<dbReference type="SUPFAM" id="SSF54523">
    <property type="entry name" value="Pili subunits"/>
    <property type="match status" value="1"/>
</dbReference>
<evidence type="ECO:0000259" key="2">
    <source>
        <dbReference type="Pfam" id="PF07596"/>
    </source>
</evidence>
<evidence type="ECO:0000256" key="1">
    <source>
        <dbReference type="SAM" id="Phobius"/>
    </source>
</evidence>
<dbReference type="Pfam" id="PF07963">
    <property type="entry name" value="N_methyl"/>
    <property type="match status" value="1"/>
</dbReference>
<dbReference type="Gene3D" id="3.30.700.10">
    <property type="entry name" value="Glycoprotein, Type 4 Pilin"/>
    <property type="match status" value="1"/>
</dbReference>
<dbReference type="InterPro" id="IPR012902">
    <property type="entry name" value="N_methyl_site"/>
</dbReference>
<proteinExistence type="predicted"/>
<keyword evidence="1" id="KW-0812">Transmembrane</keyword>
<gene>
    <name evidence="3" type="ORF">TsocGM_04965</name>
</gene>
<comment type="caution">
    <text evidence="3">The sequence shown here is derived from an EMBL/GenBank/DDBJ whole genome shotgun (WGS) entry which is preliminary data.</text>
</comment>
<dbReference type="InterPro" id="IPR045584">
    <property type="entry name" value="Pilin-like"/>
</dbReference>
<evidence type="ECO:0000313" key="3">
    <source>
        <dbReference type="EMBL" id="RUL88949.1"/>
    </source>
</evidence>
<dbReference type="PANTHER" id="PTHR30093:SF2">
    <property type="entry name" value="TYPE II SECRETION SYSTEM PROTEIN H"/>
    <property type="match status" value="1"/>
</dbReference>
<keyword evidence="4" id="KW-1185">Reference proteome</keyword>
<dbReference type="EMBL" id="RYZH01000006">
    <property type="protein sequence ID" value="RUL88949.1"/>
    <property type="molecule type" value="Genomic_DNA"/>
</dbReference>
<name>A0A432MNW6_9BACT</name>
<dbReference type="NCBIfam" id="TIGR02532">
    <property type="entry name" value="IV_pilin_GFxxxE"/>
    <property type="match status" value="1"/>
</dbReference>
<dbReference type="PANTHER" id="PTHR30093">
    <property type="entry name" value="GENERAL SECRETION PATHWAY PROTEIN G"/>
    <property type="match status" value="1"/>
</dbReference>
<dbReference type="NCBIfam" id="TIGR04294">
    <property type="entry name" value="pre_pil_HX9DG"/>
    <property type="match status" value="1"/>
</dbReference>
<evidence type="ECO:0000313" key="4">
    <source>
        <dbReference type="Proteomes" id="UP000280296"/>
    </source>
</evidence>
<organism evidence="3 4">
    <name type="scientific">Tautonia sociabilis</name>
    <dbReference type="NCBI Taxonomy" id="2080755"/>
    <lineage>
        <taxon>Bacteria</taxon>
        <taxon>Pseudomonadati</taxon>
        <taxon>Planctomycetota</taxon>
        <taxon>Planctomycetia</taxon>
        <taxon>Isosphaerales</taxon>
        <taxon>Isosphaeraceae</taxon>
        <taxon>Tautonia</taxon>
    </lineage>
</organism>